<dbReference type="eggNOG" id="COG3848">
    <property type="taxonomic scope" value="Bacteria"/>
</dbReference>
<dbReference type="RefSeq" id="WP_044251439.1">
    <property type="nucleotide sequence ID" value="NZ_ASRX01000113.1"/>
</dbReference>
<dbReference type="GO" id="GO:0016301">
    <property type="term" value="F:kinase activity"/>
    <property type="evidence" value="ECO:0007669"/>
    <property type="project" value="InterPro"/>
</dbReference>
<dbReference type="Gene3D" id="3.50.30.10">
    <property type="entry name" value="Phosphohistidine domain"/>
    <property type="match status" value="1"/>
</dbReference>
<evidence type="ECO:0000313" key="5">
    <source>
        <dbReference type="Proteomes" id="UP000019678"/>
    </source>
</evidence>
<proteinExistence type="predicted"/>
<feature type="compositionally biased region" description="Basic and acidic residues" evidence="1">
    <location>
        <begin position="550"/>
        <end position="560"/>
    </location>
</feature>
<feature type="domain" description="Pyruvate phosphate dikinase AMP/ATP-binding" evidence="3">
    <location>
        <begin position="34"/>
        <end position="335"/>
    </location>
</feature>
<dbReference type="GO" id="GO:0005524">
    <property type="term" value="F:ATP binding"/>
    <property type="evidence" value="ECO:0007669"/>
    <property type="project" value="InterPro"/>
</dbReference>
<name>A0A017STT9_9BACT</name>
<keyword evidence="5" id="KW-1185">Reference proteome</keyword>
<evidence type="ECO:0000259" key="3">
    <source>
        <dbReference type="Pfam" id="PF01326"/>
    </source>
</evidence>
<dbReference type="Proteomes" id="UP000019678">
    <property type="component" value="Unassembled WGS sequence"/>
</dbReference>
<evidence type="ECO:0000313" key="4">
    <source>
        <dbReference type="EMBL" id="EYF00384.1"/>
    </source>
</evidence>
<dbReference type="SUPFAM" id="SSF52009">
    <property type="entry name" value="Phosphohistidine domain"/>
    <property type="match status" value="1"/>
</dbReference>
<feature type="compositionally biased region" description="Pro residues" evidence="1">
    <location>
        <begin position="790"/>
        <end position="802"/>
    </location>
</feature>
<dbReference type="PANTHER" id="PTHR43615">
    <property type="entry name" value="PHOSPHOENOLPYRUVATE SYNTHASE-RELATED"/>
    <property type="match status" value="1"/>
</dbReference>
<feature type="region of interest" description="Disordered" evidence="1">
    <location>
        <begin position="783"/>
        <end position="802"/>
    </location>
</feature>
<accession>A0A017STT9</accession>
<comment type="caution">
    <text evidence="4">The sequence shown here is derived from an EMBL/GenBank/DDBJ whole genome shotgun (WGS) entry which is preliminary data.</text>
</comment>
<dbReference type="Gene3D" id="3.30.470.20">
    <property type="entry name" value="ATP-grasp fold, B domain"/>
    <property type="match status" value="1"/>
</dbReference>
<feature type="region of interest" description="Disordered" evidence="1">
    <location>
        <begin position="544"/>
        <end position="564"/>
    </location>
</feature>
<keyword evidence="4" id="KW-0670">Pyruvate</keyword>
<dbReference type="EMBL" id="ASRX01000113">
    <property type="protein sequence ID" value="EYF00384.1"/>
    <property type="molecule type" value="Genomic_DNA"/>
</dbReference>
<evidence type="ECO:0000259" key="2">
    <source>
        <dbReference type="Pfam" id="PF00391"/>
    </source>
</evidence>
<dbReference type="SUPFAM" id="SSF56059">
    <property type="entry name" value="Glutathione synthetase ATP-binding domain-like"/>
    <property type="match status" value="1"/>
</dbReference>
<dbReference type="PANTHER" id="PTHR43615:SF1">
    <property type="entry name" value="PPDK_N DOMAIN-CONTAINING PROTEIN"/>
    <property type="match status" value="1"/>
</dbReference>
<dbReference type="Gene3D" id="3.30.1490.20">
    <property type="entry name" value="ATP-grasp fold, A domain"/>
    <property type="match status" value="1"/>
</dbReference>
<dbReference type="InterPro" id="IPR036637">
    <property type="entry name" value="Phosphohistidine_dom_sf"/>
</dbReference>
<sequence>MTDPRSASVLDSPTVVDWLWPLETLTQRRRVGLKRVGGKAWSLAQLAREGYPVPRGWALDARCFTRHIVEHLPPGHDLATVVKLAGTRAGVDRAARARDWILAAPLPSGLLDAIDALWTAIEPEAPWGLATRSSATCEDTEATSLAGLAETVLGARGPDAIAAAIRKVWASAYLLRSIAYLAHAGLRDMAMGVVLQLMVPAEAAGVLFTAPPPGMEGDGWPADERLINATFGLGAPVVEGSAPVDTFRIARHGGAVVASAITQKRRALRLRDGALVDEEIPAARTSLPSLDADALRELAAIADRLDKSEGGPFDVEFALEAETHRVWLLQVRPLRGGGFPEGGDADTIWSRANVGEALPGAATPLTWSVARAFSDHGFREAFAALGCRVPRGATLVANIQGRFYLNLTTFMQIAAQVPGLSPAAILGVSGGAGPAVIQRLTRQAAHVSWRSFLVRLPLTAPRLLVQQAALERDVSLYETDAGRARRSLAEMDLRLLPDDGLATTLKSAFGLLERTGTLMLRCASASLASYLALCEALRRLAPGRASARSPDADDPTRDPLDEPPAGEVERLAQTLIGGAQEVESAAPGVDLARIGTIALREAAARDRLLSGDVRTPDDLPDGPTREALRAFLERYGDRAVREAELSTPRWSEDPQPILAMLTASMRSPEGESDRALARARALSDREMALLEARLGRAQIALVRALVWRAQHTTRLRERMRGWVTRVLGMLRTVALDIDRRLRRLDPSLDEGSVFFCTYDELCISLGSGRADVGSVVRLRRAEHARDAARPDPPPTFVGRPPPVTLPPAAGTRLYGLPASGGVVEGRARVLEPGTASLDALKPGEVLVSRTTDVGLSPLFLIAAAVVTELGGPLSHASIVAREYGVPAVVNVPGVSLAIRTGDRLRVDGDRGIVERLEERTSIAPPPPPPSHTS</sequence>
<reference evidence="4 5" key="1">
    <citation type="submission" date="2013-05" db="EMBL/GenBank/DDBJ databases">
        <title>Genome assembly of Chondromyces apiculatus DSM 436.</title>
        <authorList>
            <person name="Sharma G."/>
            <person name="Khatri I."/>
            <person name="Kaur C."/>
            <person name="Mayilraj S."/>
            <person name="Subramanian S."/>
        </authorList>
    </citation>
    <scope>NUCLEOTIDE SEQUENCE [LARGE SCALE GENOMIC DNA]</scope>
    <source>
        <strain evidence="4 5">DSM 436</strain>
    </source>
</reference>
<dbReference type="InterPro" id="IPR051549">
    <property type="entry name" value="PEP_Utilizing_Enz"/>
</dbReference>
<dbReference type="eggNOG" id="COG0574">
    <property type="taxonomic scope" value="Bacteria"/>
</dbReference>
<evidence type="ECO:0000256" key="1">
    <source>
        <dbReference type="SAM" id="MobiDB-lite"/>
    </source>
</evidence>
<gene>
    <name evidence="4" type="ORF">CAP_0868</name>
</gene>
<dbReference type="Pfam" id="PF00391">
    <property type="entry name" value="PEP-utilizers"/>
    <property type="match status" value="1"/>
</dbReference>
<dbReference type="InterPro" id="IPR002192">
    <property type="entry name" value="PPDK_AMP/ATP-bd"/>
</dbReference>
<dbReference type="AlphaFoldDB" id="A0A017STT9"/>
<feature type="domain" description="PEP-utilising enzyme mobile" evidence="2">
    <location>
        <begin position="841"/>
        <end position="911"/>
    </location>
</feature>
<dbReference type="InterPro" id="IPR008279">
    <property type="entry name" value="PEP-util_enz_mobile_dom"/>
</dbReference>
<protein>
    <submittedName>
        <fullName evidence="4">Phosphoenolpyruvate synthase</fullName>
    </submittedName>
</protein>
<dbReference type="STRING" id="1192034.CAP_0868"/>
<dbReference type="Pfam" id="PF01326">
    <property type="entry name" value="PPDK_N"/>
    <property type="match status" value="1"/>
</dbReference>
<organism evidence="4 5">
    <name type="scientific">Chondromyces apiculatus DSM 436</name>
    <dbReference type="NCBI Taxonomy" id="1192034"/>
    <lineage>
        <taxon>Bacteria</taxon>
        <taxon>Pseudomonadati</taxon>
        <taxon>Myxococcota</taxon>
        <taxon>Polyangia</taxon>
        <taxon>Polyangiales</taxon>
        <taxon>Polyangiaceae</taxon>
        <taxon>Chondromyces</taxon>
    </lineage>
</organism>
<dbReference type="InterPro" id="IPR013815">
    <property type="entry name" value="ATP_grasp_subdomain_1"/>
</dbReference>